<dbReference type="Pfam" id="PF04525">
    <property type="entry name" value="LOR"/>
    <property type="match status" value="1"/>
</dbReference>
<comment type="similarity">
    <text evidence="1">Belongs to the LOR family.</text>
</comment>
<keyword evidence="2" id="KW-0472">Membrane</keyword>
<dbReference type="AlphaFoldDB" id="A0A9W9WBL5"/>
<evidence type="ECO:0000313" key="3">
    <source>
        <dbReference type="EMBL" id="KAJ5414371.1"/>
    </source>
</evidence>
<keyword evidence="4" id="KW-1185">Reference proteome</keyword>
<keyword evidence="2" id="KW-1133">Transmembrane helix</keyword>
<evidence type="ECO:0008006" key="5">
    <source>
        <dbReference type="Google" id="ProtNLM"/>
    </source>
</evidence>
<reference evidence="3" key="2">
    <citation type="journal article" date="2023" name="IMA Fungus">
        <title>Comparative genomic study of the Penicillium genus elucidates a diverse pangenome and 15 lateral gene transfer events.</title>
        <authorList>
            <person name="Petersen C."/>
            <person name="Sorensen T."/>
            <person name="Nielsen M.R."/>
            <person name="Sondergaard T.E."/>
            <person name="Sorensen J.L."/>
            <person name="Fitzpatrick D.A."/>
            <person name="Frisvad J.C."/>
            <person name="Nielsen K.L."/>
        </authorList>
    </citation>
    <scope>NUCLEOTIDE SEQUENCE</scope>
    <source>
        <strain evidence="3">IBT 29677</strain>
    </source>
</reference>
<keyword evidence="2" id="KW-0812">Transmembrane</keyword>
<dbReference type="OrthoDB" id="97518at2759"/>
<reference evidence="3" key="1">
    <citation type="submission" date="2022-12" db="EMBL/GenBank/DDBJ databases">
        <authorList>
            <person name="Petersen C."/>
        </authorList>
    </citation>
    <scope>NUCLEOTIDE SEQUENCE</scope>
    <source>
        <strain evidence="3">IBT 29677</strain>
    </source>
</reference>
<dbReference type="InterPro" id="IPR025659">
    <property type="entry name" value="Tubby-like_C"/>
</dbReference>
<dbReference type="GeneID" id="81364615"/>
<evidence type="ECO:0000313" key="4">
    <source>
        <dbReference type="Proteomes" id="UP001147747"/>
    </source>
</evidence>
<protein>
    <recommendedName>
        <fullName evidence="5">Tubby C-terminal domain-containing protein</fullName>
    </recommendedName>
</protein>
<dbReference type="SUPFAM" id="SSF54518">
    <property type="entry name" value="Tubby C-terminal domain-like"/>
    <property type="match status" value="1"/>
</dbReference>
<evidence type="ECO:0000256" key="2">
    <source>
        <dbReference type="SAM" id="Phobius"/>
    </source>
</evidence>
<dbReference type="InterPro" id="IPR007612">
    <property type="entry name" value="LOR"/>
</dbReference>
<feature type="transmembrane region" description="Helical" evidence="2">
    <location>
        <begin position="204"/>
        <end position="230"/>
    </location>
</feature>
<dbReference type="Gene3D" id="2.40.160.200">
    <property type="entry name" value="LURP1-related"/>
    <property type="match status" value="1"/>
</dbReference>
<evidence type="ECO:0000256" key="1">
    <source>
        <dbReference type="ARBA" id="ARBA00005437"/>
    </source>
</evidence>
<organism evidence="3 4">
    <name type="scientific">Penicillium cosmopolitanum</name>
    <dbReference type="NCBI Taxonomy" id="1131564"/>
    <lineage>
        <taxon>Eukaryota</taxon>
        <taxon>Fungi</taxon>
        <taxon>Dikarya</taxon>
        <taxon>Ascomycota</taxon>
        <taxon>Pezizomycotina</taxon>
        <taxon>Eurotiomycetes</taxon>
        <taxon>Eurotiomycetidae</taxon>
        <taxon>Eurotiales</taxon>
        <taxon>Aspergillaceae</taxon>
        <taxon>Penicillium</taxon>
    </lineage>
</organism>
<name>A0A9W9WBL5_9EURO</name>
<dbReference type="Proteomes" id="UP001147747">
    <property type="component" value="Unassembled WGS sequence"/>
</dbReference>
<dbReference type="InterPro" id="IPR038595">
    <property type="entry name" value="LOR_sf"/>
</dbReference>
<dbReference type="EMBL" id="JAPZBU010000003">
    <property type="protein sequence ID" value="KAJ5414371.1"/>
    <property type="molecule type" value="Genomic_DNA"/>
</dbReference>
<dbReference type="RefSeq" id="XP_056494217.1">
    <property type="nucleotide sequence ID" value="XM_056625635.1"/>
</dbReference>
<comment type="caution">
    <text evidence="3">The sequence shown here is derived from an EMBL/GenBank/DDBJ whole genome shotgun (WGS) entry which is preliminary data.</text>
</comment>
<sequence>MSYTSYSDARISRTFRPIPRLALKSPDREVAFRNEHVMRAKTTLILKPARDDSSEVGYRIVHEDGTPAFTVTGRKFGDRCSREFRDTSGLPLFDIHRWSALSIPFRWYFTMPGSDRKSKIATVDTHTSLKGGDLKFTFQNMAASDSKMEGEKDVTLMVRRHGEALRLFDIVDGDRRIGEVRESIHHNEKLYLTKRSRRQGFRPALEVIIVPGVDATLVGAIAVILSDWYFGSG</sequence>
<proteinExistence type="inferred from homology"/>
<accession>A0A9W9WBL5</accession>
<gene>
    <name evidence="3" type="ORF">N7509_000998</name>
</gene>